<sequence length="382" mass="40856">MGEPIDDFYPHVPVFDGFARLTDATLYRPLPEDWVIGLSDVVASTAAIRAGKYKSVNIAGAALIAAVSNALGQRDYPFAFGGDGASFALPPADADIARTTLAATAAWVRDELGLTLRVALVPMSAIRTAGWDVRIARYAPSPDVTYAMFMGGGLAWAGQELKAGAFAVEPAPPGTRPDLSGLFCRWQEFPARHGVILSLIATPTVAESEAPFQELVGDILRMTGRESEAQHPLADLRSGMGWPPPGLDAEARASRRSGQSLLSRKLLVGLKSLASWAILRFRIPVGPFRPDRYLGELVANADFRKYDDGLRMTLDCTPALADRLEARLLAAEQAGIARFGLHRQEAAIVTCYTPSAMRSDHVHFVDGAAGGYAAAAARLKPS</sequence>
<protein>
    <submittedName>
        <fullName evidence="1">Adenylate cyclase</fullName>
    </submittedName>
</protein>
<proteinExistence type="predicted"/>
<accession>A0A0A0DCG7</accession>
<dbReference type="RefSeq" id="WP_034831724.1">
    <property type="nucleotide sequence ID" value="NZ_JANX01000019.1"/>
</dbReference>
<dbReference type="Pfam" id="PF11294">
    <property type="entry name" value="DUF3095"/>
    <property type="match status" value="1"/>
</dbReference>
<dbReference type="EMBL" id="JANX01000019">
    <property type="protein sequence ID" value="KGM35613.1"/>
    <property type="molecule type" value="Genomic_DNA"/>
</dbReference>
<dbReference type="AlphaFoldDB" id="A0A0A0DCG7"/>
<name>A0A0A0DCG7_9PROT</name>
<evidence type="ECO:0000313" key="1">
    <source>
        <dbReference type="EMBL" id="KGM35613.1"/>
    </source>
</evidence>
<evidence type="ECO:0000313" key="2">
    <source>
        <dbReference type="Proteomes" id="UP000029995"/>
    </source>
</evidence>
<dbReference type="InterPro" id="IPR021445">
    <property type="entry name" value="DUF3095"/>
</dbReference>
<comment type="caution">
    <text evidence="1">The sequence shown here is derived from an EMBL/GenBank/DDBJ whole genome shotgun (WGS) entry which is preliminary data.</text>
</comment>
<organism evidence="1 2">
    <name type="scientific">Inquilinus limosus MP06</name>
    <dbReference type="NCBI Taxonomy" id="1398085"/>
    <lineage>
        <taxon>Bacteria</taxon>
        <taxon>Pseudomonadati</taxon>
        <taxon>Pseudomonadota</taxon>
        <taxon>Alphaproteobacteria</taxon>
        <taxon>Rhodospirillales</taxon>
        <taxon>Rhodospirillaceae</taxon>
        <taxon>Inquilinus</taxon>
    </lineage>
</organism>
<dbReference type="OrthoDB" id="5342145at2"/>
<dbReference type="Proteomes" id="UP000029995">
    <property type="component" value="Unassembled WGS sequence"/>
</dbReference>
<gene>
    <name evidence="1" type="ORF">P409_03425</name>
</gene>
<reference evidence="1 2" key="1">
    <citation type="submission" date="2014-01" db="EMBL/GenBank/DDBJ databases">
        <title>Genome sequence determination for a cystic fibrosis isolate, Inquilinus limosus.</title>
        <authorList>
            <person name="Pino M."/>
            <person name="Di Conza J."/>
            <person name="Gutkind G."/>
        </authorList>
    </citation>
    <scope>NUCLEOTIDE SEQUENCE [LARGE SCALE GENOMIC DNA]</scope>
    <source>
        <strain evidence="1 2">MP06</strain>
    </source>
</reference>